<dbReference type="KEGG" id="htl:HPTL_2040"/>
<protein>
    <submittedName>
        <fullName evidence="3">Uncharacterized protein</fullName>
    </submittedName>
</protein>
<feature type="coiled-coil region" evidence="1">
    <location>
        <begin position="79"/>
        <end position="106"/>
    </location>
</feature>
<proteinExistence type="predicted"/>
<evidence type="ECO:0000313" key="4">
    <source>
        <dbReference type="Proteomes" id="UP000262004"/>
    </source>
</evidence>
<evidence type="ECO:0000256" key="2">
    <source>
        <dbReference type="SAM" id="MobiDB-lite"/>
    </source>
</evidence>
<dbReference type="OrthoDB" id="9792397at2"/>
<name>A0A2Z6E0I4_HYDTE</name>
<feature type="region of interest" description="Disordered" evidence="2">
    <location>
        <begin position="114"/>
        <end position="143"/>
    </location>
</feature>
<dbReference type="RefSeq" id="WP_119335933.1">
    <property type="nucleotide sequence ID" value="NZ_AP018558.1"/>
</dbReference>
<dbReference type="AlphaFoldDB" id="A0A2Z6E0I4"/>
<evidence type="ECO:0000256" key="1">
    <source>
        <dbReference type="SAM" id="Coils"/>
    </source>
</evidence>
<dbReference type="Proteomes" id="UP000262004">
    <property type="component" value="Chromosome"/>
</dbReference>
<evidence type="ECO:0000313" key="3">
    <source>
        <dbReference type="EMBL" id="BBD78294.1"/>
    </source>
</evidence>
<dbReference type="EMBL" id="AP018558">
    <property type="protein sequence ID" value="BBD78294.1"/>
    <property type="molecule type" value="Genomic_DNA"/>
</dbReference>
<keyword evidence="1" id="KW-0175">Coiled coil</keyword>
<organism evidence="3 4">
    <name type="scientific">Hydrogenophilus thermoluteolus</name>
    <name type="common">Pseudomonas hydrogenothermophila</name>
    <dbReference type="NCBI Taxonomy" id="297"/>
    <lineage>
        <taxon>Bacteria</taxon>
        <taxon>Pseudomonadati</taxon>
        <taxon>Pseudomonadota</taxon>
        <taxon>Hydrogenophilia</taxon>
        <taxon>Hydrogenophilales</taxon>
        <taxon>Hydrogenophilaceae</taxon>
        <taxon>Hydrogenophilus</taxon>
    </lineage>
</organism>
<sequence length="143" mass="14614">MAKRIPNPDPNGLFREETISDPKVGAIRRMIPVTADGLPDPDRDEKFIGELTVMTPMGALPLTFEIPAKSLSDAVAGFADAAEKQLERMQDELRRLELEQSSLLAKQALVGGGLGGQGGPGGAGGPGGLGGGRAGGGSGLILP</sequence>
<accession>A0A2Z6E0I4</accession>
<keyword evidence="4" id="KW-1185">Reference proteome</keyword>
<gene>
    <name evidence="3" type="ORF">HPTL_2040</name>
</gene>
<reference evidence="3 4" key="1">
    <citation type="submission" date="2018-04" db="EMBL/GenBank/DDBJ databases">
        <title>Complete genome sequence of Hydrogenophilus thermoluteolus TH-1.</title>
        <authorList>
            <person name="Arai H."/>
        </authorList>
    </citation>
    <scope>NUCLEOTIDE SEQUENCE [LARGE SCALE GENOMIC DNA]</scope>
    <source>
        <strain evidence="3 4">TH-1</strain>
    </source>
</reference>